<dbReference type="STRING" id="1960309.SAMN03159343_3426"/>
<dbReference type="AlphaFoldDB" id="A0A1G4YST5"/>
<dbReference type="RefSeq" id="WP_092806594.1">
    <property type="nucleotide sequence ID" value="NZ_FMUH01000006.1"/>
</dbReference>
<dbReference type="Proteomes" id="UP000198981">
    <property type="component" value="Unassembled WGS sequence"/>
</dbReference>
<name>A0A1G4YST5_9ACTN</name>
<accession>A0A1G4YST5</accession>
<evidence type="ECO:0000313" key="2">
    <source>
        <dbReference type="Proteomes" id="UP000198981"/>
    </source>
</evidence>
<protein>
    <submittedName>
        <fullName evidence="1">Uncharacterized protein</fullName>
    </submittedName>
</protein>
<dbReference type="EMBL" id="FMUH01000006">
    <property type="protein sequence ID" value="SCX56480.1"/>
    <property type="molecule type" value="Genomic_DNA"/>
</dbReference>
<sequence length="304" mass="33461">MLGDLLAEWLAVKGSGSIDQFRRTHDWIARSADIMAPTSGAGRWLRDTSALGHIEVDWERGRWSTTPMVVTRLPKSDGLALLVGCKTAVTLQAISDLDVEVLQLDQISQTQGLTRPSVVLLQYGGPDDLDAVSKALSAEYVPCAAEQLSQRLMPPQLGEPATPPSYQHQTLERFNPRSLRWGPADRTGPQEGAYRYEHFGRKHHLFLGSDGWRHADMASAVFTTLREINASTLRWRPDANGRDVGSLYADWGAPLPTLHQRCLVLCSGFSPRFSDSAFTGIYDNVPRSIADAVASSLGQHLETI</sequence>
<dbReference type="OrthoDB" id="3206521at2"/>
<reference evidence="2" key="1">
    <citation type="submission" date="2016-10" db="EMBL/GenBank/DDBJ databases">
        <authorList>
            <person name="Varghese N."/>
            <person name="Submissions S."/>
        </authorList>
    </citation>
    <scope>NUCLEOTIDE SEQUENCE [LARGE SCALE GENOMIC DNA]</scope>
    <source>
        <strain evidence="2">DSM 45722</strain>
    </source>
</reference>
<organism evidence="1 2">
    <name type="scientific">Klenkia marina</name>
    <dbReference type="NCBI Taxonomy" id="1960309"/>
    <lineage>
        <taxon>Bacteria</taxon>
        <taxon>Bacillati</taxon>
        <taxon>Actinomycetota</taxon>
        <taxon>Actinomycetes</taxon>
        <taxon>Geodermatophilales</taxon>
        <taxon>Geodermatophilaceae</taxon>
        <taxon>Klenkia</taxon>
    </lineage>
</organism>
<evidence type="ECO:0000313" key="1">
    <source>
        <dbReference type="EMBL" id="SCX56480.1"/>
    </source>
</evidence>
<gene>
    <name evidence="1" type="ORF">SAMN03159343_3426</name>
</gene>
<keyword evidence="2" id="KW-1185">Reference proteome</keyword>
<proteinExistence type="predicted"/>